<organism evidence="2 3">
    <name type="scientific">Peribacillus cavernae</name>
    <dbReference type="NCBI Taxonomy" id="1674310"/>
    <lineage>
        <taxon>Bacteria</taxon>
        <taxon>Bacillati</taxon>
        <taxon>Bacillota</taxon>
        <taxon>Bacilli</taxon>
        <taxon>Bacillales</taxon>
        <taxon>Bacillaceae</taxon>
        <taxon>Peribacillus</taxon>
    </lineage>
</organism>
<evidence type="ECO:0000313" key="3">
    <source>
        <dbReference type="Proteomes" id="UP000267430"/>
    </source>
</evidence>
<dbReference type="InterPro" id="IPR013432">
    <property type="entry name" value="Doc_partner"/>
</dbReference>
<dbReference type="InterPro" id="IPR007159">
    <property type="entry name" value="SpoVT-AbrB_dom"/>
</dbReference>
<sequence>MKKERLCRMVVNGMEKEKKFIRKVNQQGNSLSVGIPKEVAECMNIGKGEELEVIFNEETNELKMKKLAKLPEGVRPEVLEALHSVMGQYKAALKNLQDR</sequence>
<dbReference type="EMBL" id="RYZZ01000015">
    <property type="protein sequence ID" value="RUQ28555.1"/>
    <property type="molecule type" value="Genomic_DNA"/>
</dbReference>
<evidence type="ECO:0000313" key="2">
    <source>
        <dbReference type="EMBL" id="RUQ28555.1"/>
    </source>
</evidence>
<dbReference type="GO" id="GO:0003677">
    <property type="term" value="F:DNA binding"/>
    <property type="evidence" value="ECO:0007669"/>
    <property type="project" value="UniProtKB-KW"/>
</dbReference>
<dbReference type="NCBIfam" id="TIGR02609">
    <property type="entry name" value="doc_partner"/>
    <property type="match status" value="1"/>
</dbReference>
<dbReference type="SUPFAM" id="SSF89447">
    <property type="entry name" value="AbrB/MazE/MraZ-like"/>
    <property type="match status" value="1"/>
</dbReference>
<dbReference type="Pfam" id="PF04014">
    <property type="entry name" value="MazE_antitoxin"/>
    <property type="match status" value="1"/>
</dbReference>
<dbReference type="InterPro" id="IPR037914">
    <property type="entry name" value="SpoVT-AbrB_sf"/>
</dbReference>
<reference evidence="2 3" key="1">
    <citation type="submission" date="2018-12" db="EMBL/GenBank/DDBJ databases">
        <title>Bacillus chawlae sp. nov., Bacillus glennii sp. nov., and Bacillus saganii sp. nov. Isolated from the Vehicle Assembly Building at Kennedy Space Center where the Viking Spacecraft were Assembled.</title>
        <authorList>
            <person name="Seuylemezian A."/>
            <person name="Vaishampayan P."/>
        </authorList>
    </citation>
    <scope>NUCLEOTIDE SEQUENCE [LARGE SCALE GENOMIC DNA]</scope>
    <source>
        <strain evidence="2 3">L5</strain>
    </source>
</reference>
<dbReference type="OrthoDB" id="9795766at2"/>
<dbReference type="Gene3D" id="2.10.260.10">
    <property type="match status" value="1"/>
</dbReference>
<keyword evidence="2" id="KW-0238">DNA-binding</keyword>
<accession>A0A3S0W642</accession>
<gene>
    <name evidence="2" type="ORF">ELQ35_11550</name>
</gene>
<dbReference type="AlphaFoldDB" id="A0A3S0W642"/>
<feature type="domain" description="SpoVT-AbrB" evidence="1">
    <location>
        <begin position="26"/>
        <end position="57"/>
    </location>
</feature>
<protein>
    <submittedName>
        <fullName evidence="2">AbrB/MazE/SpoVT family DNA-binding domain-containing protein</fullName>
    </submittedName>
</protein>
<proteinExistence type="predicted"/>
<evidence type="ECO:0000259" key="1">
    <source>
        <dbReference type="Pfam" id="PF04014"/>
    </source>
</evidence>
<comment type="caution">
    <text evidence="2">The sequence shown here is derived from an EMBL/GenBank/DDBJ whole genome shotgun (WGS) entry which is preliminary data.</text>
</comment>
<dbReference type="Proteomes" id="UP000267430">
    <property type="component" value="Unassembled WGS sequence"/>
</dbReference>
<keyword evidence="3" id="KW-1185">Reference proteome</keyword>
<name>A0A3S0W642_9BACI</name>